<feature type="compositionally biased region" description="Basic and acidic residues" evidence="1">
    <location>
        <begin position="28"/>
        <end position="43"/>
    </location>
</feature>
<feature type="region of interest" description="Disordered" evidence="1">
    <location>
        <begin position="219"/>
        <end position="393"/>
    </location>
</feature>
<feature type="compositionally biased region" description="Polar residues" evidence="1">
    <location>
        <begin position="288"/>
        <end position="299"/>
    </location>
</feature>
<feature type="compositionally biased region" description="Polar residues" evidence="1">
    <location>
        <begin position="318"/>
        <end position="347"/>
    </location>
</feature>
<dbReference type="Proteomes" id="UP000664203">
    <property type="component" value="Unassembled WGS sequence"/>
</dbReference>
<proteinExistence type="predicted"/>
<feature type="region of interest" description="Disordered" evidence="1">
    <location>
        <begin position="1"/>
        <end position="155"/>
    </location>
</feature>
<feature type="compositionally biased region" description="Polar residues" evidence="1">
    <location>
        <begin position="60"/>
        <end position="69"/>
    </location>
</feature>
<accession>A0A8H3J381</accession>
<dbReference type="EMBL" id="CAJPDR010000574">
    <property type="protein sequence ID" value="CAF9939880.1"/>
    <property type="molecule type" value="Genomic_DNA"/>
</dbReference>
<comment type="caution">
    <text evidence="2">The sequence shown here is derived from an EMBL/GenBank/DDBJ whole genome shotgun (WGS) entry which is preliminary data.</text>
</comment>
<dbReference type="OrthoDB" id="5325276at2759"/>
<feature type="compositionally biased region" description="Basic residues" evidence="1">
    <location>
        <begin position="1"/>
        <end position="10"/>
    </location>
</feature>
<organism evidence="2 3">
    <name type="scientific">Alectoria fallacina</name>
    <dbReference type="NCBI Taxonomy" id="1903189"/>
    <lineage>
        <taxon>Eukaryota</taxon>
        <taxon>Fungi</taxon>
        <taxon>Dikarya</taxon>
        <taxon>Ascomycota</taxon>
        <taxon>Pezizomycotina</taxon>
        <taxon>Lecanoromycetes</taxon>
        <taxon>OSLEUM clade</taxon>
        <taxon>Lecanoromycetidae</taxon>
        <taxon>Lecanorales</taxon>
        <taxon>Lecanorineae</taxon>
        <taxon>Parmeliaceae</taxon>
        <taxon>Alectoria</taxon>
    </lineage>
</organism>
<feature type="region of interest" description="Disordered" evidence="1">
    <location>
        <begin position="184"/>
        <end position="206"/>
    </location>
</feature>
<reference evidence="2" key="1">
    <citation type="submission" date="2021-03" db="EMBL/GenBank/DDBJ databases">
        <authorList>
            <person name="Tagirdzhanova G."/>
        </authorList>
    </citation>
    <scope>NUCLEOTIDE SEQUENCE</scope>
</reference>
<feature type="compositionally biased region" description="Polar residues" evidence="1">
    <location>
        <begin position="578"/>
        <end position="589"/>
    </location>
</feature>
<feature type="compositionally biased region" description="Polar residues" evidence="1">
    <location>
        <begin position="220"/>
        <end position="239"/>
    </location>
</feature>
<feature type="compositionally biased region" description="Polar residues" evidence="1">
    <location>
        <begin position="363"/>
        <end position="389"/>
    </location>
</feature>
<sequence length="598" mass="65626">MASRMKKLFHRQRDSDTEQPPQRTRAPTLDRRDPALRTSRYESTEPGQFPQTGDYPVKGNDSSVILQQGRNSSVSRSRRNSGTPQNVPYRSTTPNQYEASKRAPYMTPPPGLTGFNDPYQQSPAMPMGGQEERPRRDLPQGFSGLSLGNVNSPTTVTQTVTTTRTPHQGYNANRGIPQIQRHGLKHTPQEQGYAPQNTPREQGYAPRNNAAPLQQEYAPRNNTTPQRQEGAPRNNTTPHQEVVPRNSAISQHRDSAPRNNAASIRPVNEGNAQRVSMSQTFQGDLPSTPRSNAYDSPNPQDEDDTGLAGQNPIPRKQIGTSADTPYSSVQASSAPRAQISHSRQQSVPKPLPSIPVAADRGNANRQTEPTPQSSSILNRSRPVPTSQTGLRDAQDIVNQAKTNTYDTQVVERVAPAVVHEEVHRAVHHVREEVITREIHTHDVYHRILPVVDVEVLPPRHFLPVEGGGLVEISAQEVPGRGSNWVIAETASKIPSDQAAPSAMTQFTARNFPGREGDAVKYMSPEGYEKTSQTWVHPPELEEGARLTGQSWPMVIGEKPFSGAHGFSTPKATKRKSPKNNPATQANSAQRAAGGRGRA</sequence>
<dbReference type="PANTHER" id="PTHR38703">
    <property type="entry name" value="CHROMOSOME 8, WHOLE GENOME SHOTGUN SEQUENCE"/>
    <property type="match status" value="1"/>
</dbReference>
<feature type="region of interest" description="Disordered" evidence="1">
    <location>
        <begin position="557"/>
        <end position="598"/>
    </location>
</feature>
<dbReference type="AlphaFoldDB" id="A0A8H3J381"/>
<evidence type="ECO:0000313" key="2">
    <source>
        <dbReference type="EMBL" id="CAF9939880.1"/>
    </source>
</evidence>
<feature type="compositionally biased region" description="Polar residues" evidence="1">
    <location>
        <begin position="82"/>
        <end position="98"/>
    </location>
</feature>
<evidence type="ECO:0000256" key="1">
    <source>
        <dbReference type="SAM" id="MobiDB-lite"/>
    </source>
</evidence>
<feature type="compositionally biased region" description="Polar residues" evidence="1">
    <location>
        <begin position="270"/>
        <end position="282"/>
    </location>
</feature>
<name>A0A8H3J381_9LECA</name>
<dbReference type="PANTHER" id="PTHR38703:SF1">
    <property type="entry name" value="ALLERGEN"/>
    <property type="match status" value="1"/>
</dbReference>
<keyword evidence="3" id="KW-1185">Reference proteome</keyword>
<evidence type="ECO:0000313" key="3">
    <source>
        <dbReference type="Proteomes" id="UP000664203"/>
    </source>
</evidence>
<gene>
    <name evidence="2" type="ORF">ALECFALPRED_008366</name>
</gene>
<protein>
    <submittedName>
        <fullName evidence="2">Uncharacterized protein</fullName>
    </submittedName>
</protein>